<keyword evidence="3" id="KW-0050">Antiport</keyword>
<evidence type="ECO:0000313" key="12">
    <source>
        <dbReference type="Proteomes" id="UP000677812"/>
    </source>
</evidence>
<protein>
    <recommendedName>
        <fullName evidence="9">Multidrug-efflux transporter</fullName>
    </recommendedName>
</protein>
<keyword evidence="12" id="KW-1185">Reference proteome</keyword>
<dbReference type="InterPro" id="IPR002528">
    <property type="entry name" value="MATE_fam"/>
</dbReference>
<keyword evidence="5 10" id="KW-0812">Transmembrane</keyword>
<dbReference type="NCBIfam" id="TIGR00797">
    <property type="entry name" value="matE"/>
    <property type="match status" value="1"/>
</dbReference>
<evidence type="ECO:0000256" key="10">
    <source>
        <dbReference type="SAM" id="Phobius"/>
    </source>
</evidence>
<feature type="transmembrane region" description="Helical" evidence="10">
    <location>
        <begin position="427"/>
        <end position="447"/>
    </location>
</feature>
<sequence length="456" mass="47981">MSSTTPLPPTYPRHASALLRLAAPLALSQLSEMAMGVTDTVLLGGLGVTAVAVGGLSSAFFFTTMIIFQAILGGAGVLLSHGRGATDYGQAGAADGRSVVSATVTLAFIVFIPCFTLLWCTQDIFTLLGEPTPVIHDGSHFVRILLSALFPNLVLLGVLRVILPSLGAATLLSWTMPLMAIANGVTNAGLIQGLFGLPRLGLFGSALASALTGWTITLLLLGLSTLHPRVRSVLKPKAFQLPLLGSLARLGIPMMMGAAAEILMFQITALRAGQLGTNSLAAHQVAINVTALLFMVSLAFGQATNMRVAYWRGAGQPSQARRATLMGLALVISWSVLTSVLLLTWPEKIIGLYFRHTPPTPEALTLMTILLKIAGVYQLVDGTQTVCNGALRGCGDTFTPMLIAFGCFGFIGVGFGGWLAFQHHMGVEGLWIGMASALAATSLGFALRLRKVLWSR</sequence>
<dbReference type="Pfam" id="PF01554">
    <property type="entry name" value="MatE"/>
    <property type="match status" value="2"/>
</dbReference>
<dbReference type="InterPro" id="IPR048279">
    <property type="entry name" value="MdtK-like"/>
</dbReference>
<reference evidence="11 12" key="1">
    <citation type="submission" date="2021-04" db="EMBL/GenBank/DDBJ databases">
        <title>The complete genome sequence of Neokomagataea sp. TBRC 2177.</title>
        <authorList>
            <person name="Charoenyingcharoen P."/>
            <person name="Yukphan P."/>
        </authorList>
    </citation>
    <scope>NUCLEOTIDE SEQUENCE [LARGE SCALE GENOMIC DNA]</scope>
    <source>
        <strain evidence="11 12">TBRC 2177</strain>
    </source>
</reference>
<feature type="transmembrane region" description="Helical" evidence="10">
    <location>
        <begin position="247"/>
        <end position="269"/>
    </location>
</feature>
<evidence type="ECO:0000256" key="3">
    <source>
        <dbReference type="ARBA" id="ARBA00022449"/>
    </source>
</evidence>
<dbReference type="EMBL" id="JAGRQH010000001">
    <property type="protein sequence ID" value="MBR0558544.1"/>
    <property type="molecule type" value="Genomic_DNA"/>
</dbReference>
<name>A0ABS5E3R7_9PROT</name>
<feature type="transmembrane region" description="Helical" evidence="10">
    <location>
        <begin position="99"/>
        <end position="120"/>
    </location>
</feature>
<keyword evidence="8 10" id="KW-0472">Membrane</keyword>
<keyword evidence="7" id="KW-0406">Ion transport</keyword>
<feature type="transmembrane region" description="Helical" evidence="10">
    <location>
        <begin position="401"/>
        <end position="421"/>
    </location>
</feature>
<dbReference type="PANTHER" id="PTHR43298">
    <property type="entry name" value="MULTIDRUG RESISTANCE PROTEIN NORM-RELATED"/>
    <property type="match status" value="1"/>
</dbReference>
<feature type="transmembrane region" description="Helical" evidence="10">
    <location>
        <begin position="322"/>
        <end position="343"/>
    </location>
</feature>
<evidence type="ECO:0000256" key="8">
    <source>
        <dbReference type="ARBA" id="ARBA00023136"/>
    </source>
</evidence>
<accession>A0ABS5E3R7</accession>
<evidence type="ECO:0000313" key="11">
    <source>
        <dbReference type="EMBL" id="MBR0558544.1"/>
    </source>
</evidence>
<evidence type="ECO:0000256" key="2">
    <source>
        <dbReference type="ARBA" id="ARBA00022448"/>
    </source>
</evidence>
<dbReference type="Proteomes" id="UP000677812">
    <property type="component" value="Unassembled WGS sequence"/>
</dbReference>
<dbReference type="RefSeq" id="WP_211679875.1">
    <property type="nucleotide sequence ID" value="NZ_JAGRQH010000001.1"/>
</dbReference>
<comment type="subcellular location">
    <subcellularLocation>
        <location evidence="1">Cell inner membrane</location>
        <topology evidence="1">Multi-pass membrane protein</topology>
    </subcellularLocation>
</comment>
<gene>
    <name evidence="11" type="ORF">KB213_00515</name>
</gene>
<organism evidence="11 12">
    <name type="scientific">Neokomagataea anthophila</name>
    <dbReference type="NCBI Taxonomy" id="2826925"/>
    <lineage>
        <taxon>Bacteria</taxon>
        <taxon>Pseudomonadati</taxon>
        <taxon>Pseudomonadota</taxon>
        <taxon>Alphaproteobacteria</taxon>
        <taxon>Acetobacterales</taxon>
        <taxon>Acetobacteraceae</taxon>
        <taxon>Neokomagataea</taxon>
    </lineage>
</organism>
<feature type="transmembrane region" description="Helical" evidence="10">
    <location>
        <begin position="171"/>
        <end position="195"/>
    </location>
</feature>
<feature type="transmembrane region" description="Helical" evidence="10">
    <location>
        <begin position="363"/>
        <end position="380"/>
    </location>
</feature>
<evidence type="ECO:0000256" key="7">
    <source>
        <dbReference type="ARBA" id="ARBA00023065"/>
    </source>
</evidence>
<evidence type="ECO:0000256" key="5">
    <source>
        <dbReference type="ARBA" id="ARBA00022692"/>
    </source>
</evidence>
<dbReference type="PIRSF" id="PIRSF006603">
    <property type="entry name" value="DinF"/>
    <property type="match status" value="1"/>
</dbReference>
<evidence type="ECO:0000256" key="1">
    <source>
        <dbReference type="ARBA" id="ARBA00004429"/>
    </source>
</evidence>
<evidence type="ECO:0000256" key="4">
    <source>
        <dbReference type="ARBA" id="ARBA00022475"/>
    </source>
</evidence>
<keyword evidence="6 10" id="KW-1133">Transmembrane helix</keyword>
<proteinExistence type="predicted"/>
<evidence type="ECO:0000256" key="6">
    <source>
        <dbReference type="ARBA" id="ARBA00022989"/>
    </source>
</evidence>
<feature type="transmembrane region" description="Helical" evidence="10">
    <location>
        <begin position="201"/>
        <end position="226"/>
    </location>
</feature>
<keyword evidence="4" id="KW-1003">Cell membrane</keyword>
<comment type="caution">
    <text evidence="11">The sequence shown here is derived from an EMBL/GenBank/DDBJ whole genome shotgun (WGS) entry which is preliminary data.</text>
</comment>
<dbReference type="InterPro" id="IPR050222">
    <property type="entry name" value="MATE_MdtK"/>
</dbReference>
<feature type="transmembrane region" description="Helical" evidence="10">
    <location>
        <begin position="281"/>
        <end position="301"/>
    </location>
</feature>
<evidence type="ECO:0000256" key="9">
    <source>
        <dbReference type="ARBA" id="ARBA00031636"/>
    </source>
</evidence>
<dbReference type="PANTHER" id="PTHR43298:SF2">
    <property type="entry name" value="FMN_FAD EXPORTER YEEO-RELATED"/>
    <property type="match status" value="1"/>
</dbReference>
<feature type="transmembrane region" description="Helical" evidence="10">
    <location>
        <begin position="140"/>
        <end position="159"/>
    </location>
</feature>
<keyword evidence="2" id="KW-0813">Transport</keyword>